<dbReference type="EMBL" id="CBUK010000032">
    <property type="protein sequence ID" value="CDI57896.1"/>
    <property type="molecule type" value="Genomic_DNA"/>
</dbReference>
<protein>
    <submittedName>
        <fullName evidence="1">Uncharacterized protein</fullName>
    </submittedName>
</protein>
<proteinExistence type="predicted"/>
<keyword evidence="2" id="KW-1185">Reference proteome</keyword>
<name>U6F1S0_LACHE</name>
<evidence type="ECO:0000313" key="1">
    <source>
        <dbReference type="EMBL" id="CDI57896.1"/>
    </source>
</evidence>
<dbReference type="Proteomes" id="UP000017248">
    <property type="component" value="Unassembled WGS sequence"/>
</dbReference>
<gene>
    <name evidence="1" type="ORF">LHCIRMBIA951_01611</name>
</gene>
<reference evidence="1" key="1">
    <citation type="submission" date="2013-09" db="EMBL/GenBank/DDBJ databases">
        <title>Draft Genome Sequence of five Lactobacillus helveticus strains CIRM-BIA 101T, 103, 104, 951 and 953 isolated from milk product.</title>
        <authorList>
            <person name="Valence F."/>
            <person name="Chuat V."/>
            <person name="Ma L."/>
            <person name="Creno S."/>
            <person name="Falentin H."/>
            <person name="Lortal S."/>
            <person name="Bizet C."/>
            <person name="Clermont D."/>
            <person name="Loux V."/>
            <person name="Bouchier C."/>
            <person name="Cousin S."/>
        </authorList>
    </citation>
    <scope>NUCLEOTIDE SEQUENCE [LARGE SCALE GENOMIC DNA]</scope>
    <source>
        <strain evidence="1">CIRM-BIA 951</strain>
    </source>
</reference>
<accession>U6F1S0</accession>
<dbReference type="HOGENOM" id="CLU_027402_40_2_9"/>
<evidence type="ECO:0000313" key="2">
    <source>
        <dbReference type="Proteomes" id="UP000017248"/>
    </source>
</evidence>
<dbReference type="AlphaFoldDB" id="U6F1S0"/>
<sequence length="16" mass="1745">MKDKNPGSLSNPVDNE</sequence>
<comment type="caution">
    <text evidence="1">The sequence shown here is derived from an EMBL/GenBank/DDBJ whole genome shotgun (WGS) entry which is preliminary data.</text>
</comment>
<organism evidence="1 2">
    <name type="scientific">Lactobacillus helveticus CIRM-BIA 951</name>
    <dbReference type="NCBI Taxonomy" id="1226334"/>
    <lineage>
        <taxon>Bacteria</taxon>
        <taxon>Bacillati</taxon>
        <taxon>Bacillota</taxon>
        <taxon>Bacilli</taxon>
        <taxon>Lactobacillales</taxon>
        <taxon>Lactobacillaceae</taxon>
        <taxon>Lactobacillus</taxon>
    </lineage>
</organism>